<evidence type="ECO:0000259" key="2">
    <source>
        <dbReference type="Pfam" id="PF01205"/>
    </source>
</evidence>
<feature type="domain" description="UPF0029" evidence="3">
    <location>
        <begin position="137"/>
        <end position="191"/>
    </location>
</feature>
<dbReference type="Pfam" id="PF09186">
    <property type="entry name" value="DUF1949"/>
    <property type="match status" value="1"/>
</dbReference>
<comment type="similarity">
    <text evidence="1">Belongs to the IMPACT family.</text>
</comment>
<dbReference type="Proteomes" id="UP001064632">
    <property type="component" value="Chromosome"/>
</dbReference>
<reference evidence="4" key="1">
    <citation type="submission" date="2022-09" db="EMBL/GenBank/DDBJ databases">
        <title>Tahibacter sp. nov., isolated from a fresh water.</title>
        <authorList>
            <person name="Baek J.H."/>
            <person name="Lee J.K."/>
            <person name="Kim J.M."/>
            <person name="Jeon C.O."/>
        </authorList>
    </citation>
    <scope>NUCLEOTIDE SEQUENCE</scope>
    <source>
        <strain evidence="4">W38</strain>
    </source>
</reference>
<dbReference type="PANTHER" id="PTHR16301:SF20">
    <property type="entry name" value="IMPACT FAMILY MEMBER YIGZ"/>
    <property type="match status" value="1"/>
</dbReference>
<dbReference type="SUPFAM" id="SSF54980">
    <property type="entry name" value="EF-G C-terminal domain-like"/>
    <property type="match status" value="1"/>
</dbReference>
<dbReference type="PANTHER" id="PTHR16301">
    <property type="entry name" value="IMPACT-RELATED"/>
    <property type="match status" value="1"/>
</dbReference>
<feature type="domain" description="Impact N-terminal" evidence="2">
    <location>
        <begin position="19"/>
        <end position="119"/>
    </location>
</feature>
<evidence type="ECO:0000313" key="5">
    <source>
        <dbReference type="Proteomes" id="UP001064632"/>
    </source>
</evidence>
<evidence type="ECO:0000256" key="1">
    <source>
        <dbReference type="ARBA" id="ARBA00007665"/>
    </source>
</evidence>
<dbReference type="SUPFAM" id="SSF54211">
    <property type="entry name" value="Ribosomal protein S5 domain 2-like"/>
    <property type="match status" value="1"/>
</dbReference>
<keyword evidence="5" id="KW-1185">Reference proteome</keyword>
<dbReference type="InterPro" id="IPR035647">
    <property type="entry name" value="EFG_III/V"/>
</dbReference>
<proteinExistence type="inferred from homology"/>
<dbReference type="Gene3D" id="3.30.230.30">
    <property type="entry name" value="Impact, N-terminal domain"/>
    <property type="match status" value="1"/>
</dbReference>
<protein>
    <submittedName>
        <fullName evidence="4">IMPACT family protein</fullName>
    </submittedName>
</protein>
<dbReference type="EMBL" id="CP104694">
    <property type="protein sequence ID" value="UXI69986.1"/>
    <property type="molecule type" value="Genomic_DNA"/>
</dbReference>
<dbReference type="InterPro" id="IPR036956">
    <property type="entry name" value="Impact_N_sf"/>
</dbReference>
<dbReference type="InterPro" id="IPR020568">
    <property type="entry name" value="Ribosomal_Su5_D2-typ_SF"/>
</dbReference>
<dbReference type="InterPro" id="IPR023582">
    <property type="entry name" value="Impact"/>
</dbReference>
<accession>A0ABY6BN42</accession>
<evidence type="ECO:0000313" key="4">
    <source>
        <dbReference type="EMBL" id="UXI69986.1"/>
    </source>
</evidence>
<dbReference type="Pfam" id="PF01205">
    <property type="entry name" value="Impact_N"/>
    <property type="match status" value="1"/>
</dbReference>
<sequence length="198" mass="21396">MTAPLATLPHPVSGSQEIKKSRFDTRAAPIASPAEALAFLDQIADRQATHNCWAYRLGQQYRFSDDGEPGGTAGKPILQAIEGQGFDRVMVVVTRYYGGIKLGAGGLVRAYGGSAAECLRAAPRVPIVLKTEVEFDLPFAALSLVQARLSELDADRLADTFDGDGVRLRLALPADRVEHLRRLLADATRGRSVLRVLN</sequence>
<dbReference type="InterPro" id="IPR001498">
    <property type="entry name" value="Impact_N"/>
</dbReference>
<organism evidence="4 5">
    <name type="scientific">Tahibacter amnicola</name>
    <dbReference type="NCBI Taxonomy" id="2976241"/>
    <lineage>
        <taxon>Bacteria</taxon>
        <taxon>Pseudomonadati</taxon>
        <taxon>Pseudomonadota</taxon>
        <taxon>Gammaproteobacteria</taxon>
        <taxon>Lysobacterales</taxon>
        <taxon>Rhodanobacteraceae</taxon>
        <taxon>Tahibacter</taxon>
    </lineage>
</organism>
<dbReference type="InterPro" id="IPR015269">
    <property type="entry name" value="UPF0029_Impact_C"/>
</dbReference>
<dbReference type="RefSeq" id="WP_261696938.1">
    <property type="nucleotide sequence ID" value="NZ_CP104694.1"/>
</dbReference>
<gene>
    <name evidence="4" type="ORF">N4264_10275</name>
</gene>
<evidence type="ECO:0000259" key="3">
    <source>
        <dbReference type="Pfam" id="PF09186"/>
    </source>
</evidence>
<dbReference type="Gene3D" id="3.30.70.240">
    <property type="match status" value="1"/>
</dbReference>
<name>A0ABY6BN42_9GAMM</name>